<dbReference type="PANTHER" id="PTHR23526">
    <property type="entry name" value="INTEGRAL MEMBRANE TRANSPORT PROTEIN-RELATED"/>
    <property type="match status" value="1"/>
</dbReference>
<dbReference type="GO" id="GO:0022857">
    <property type="term" value="F:transmembrane transporter activity"/>
    <property type="evidence" value="ECO:0007669"/>
    <property type="project" value="InterPro"/>
</dbReference>
<sequence>MTATLDPAARRRQLAVLVVIAISHITAGALFGTSVAYYIGLEGSPFLVSLAFAVFSLGLLVFAPVWGAIADITGRRKAVVVGTSLGTVLAIAPLTVANPVWLEIASRGLFAVFVAGFQSTMLTIVSESGGTHGRGRAIGFYTSAESVGDIVGQLLVGYLLGLLFPNQLYLVIVVVGLVSTALALLITDPTPAPDEPATIERFRGEFRRRFAPRSVRSGFPDGHGLGWLYVGLFLRNMTQKGVSAVIPVYLTQTVGLTEFLMGAVLAVSPTIRTVAMYGFGRLSDAIGRKHLIVLGIGGAAGQALLLVGATIPTAFSARLGLSALAFVVHAVTFSALTIGTIAFISDVAPLERESELIGLRSTARGAGGVVGPLVVGALATLTDYPTSFVVISTVSIVATVLVATRVTESYEGRDDPEVASAEPSE</sequence>
<gene>
    <name evidence="4" type="ORF">OB955_12420</name>
    <name evidence="3" type="ORF">OB960_13465</name>
</gene>
<name>A0AAP2Z0W4_9EURY</name>
<proteinExistence type="predicted"/>
<feature type="transmembrane region" description="Helical" evidence="1">
    <location>
        <begin position="321"/>
        <end position="344"/>
    </location>
</feature>
<feature type="transmembrane region" description="Helical" evidence="1">
    <location>
        <begin position="168"/>
        <end position="186"/>
    </location>
</feature>
<dbReference type="Gene3D" id="1.20.1250.20">
    <property type="entry name" value="MFS general substrate transporter like domains"/>
    <property type="match status" value="2"/>
</dbReference>
<dbReference type="InterPro" id="IPR011701">
    <property type="entry name" value="MFS"/>
</dbReference>
<feature type="transmembrane region" description="Helical" evidence="1">
    <location>
        <begin position="291"/>
        <end position="315"/>
    </location>
</feature>
<dbReference type="InterPro" id="IPR052528">
    <property type="entry name" value="Sugar_transport-like"/>
</dbReference>
<dbReference type="PROSITE" id="PS50850">
    <property type="entry name" value="MFS"/>
    <property type="match status" value="1"/>
</dbReference>
<dbReference type="RefSeq" id="WP_338004228.1">
    <property type="nucleotide sequence ID" value="NZ_JAOPKA010000008.1"/>
</dbReference>
<dbReference type="AlphaFoldDB" id="A0AAP2Z0W4"/>
<evidence type="ECO:0000256" key="1">
    <source>
        <dbReference type="SAM" id="Phobius"/>
    </source>
</evidence>
<evidence type="ECO:0000313" key="6">
    <source>
        <dbReference type="Proteomes" id="UP001321018"/>
    </source>
</evidence>
<keyword evidence="1" id="KW-0812">Transmembrane</keyword>
<dbReference type="InterPro" id="IPR036259">
    <property type="entry name" value="MFS_trans_sf"/>
</dbReference>
<feature type="transmembrane region" description="Helical" evidence="1">
    <location>
        <begin position="78"/>
        <end position="102"/>
    </location>
</feature>
<keyword evidence="5" id="KW-1185">Reference proteome</keyword>
<evidence type="ECO:0000313" key="4">
    <source>
        <dbReference type="EMBL" id="MCU4973542.1"/>
    </source>
</evidence>
<reference evidence="3 5" key="1">
    <citation type="submission" date="2022-09" db="EMBL/GenBank/DDBJ databases">
        <title>Enrichment on poylsaccharides allowed isolation of novel metabolic and taxonomic groups of Haloarchaea.</title>
        <authorList>
            <person name="Sorokin D.Y."/>
            <person name="Elcheninov A.G."/>
            <person name="Khizhniak T.V."/>
            <person name="Kolganova T.V."/>
            <person name="Kublanov I.V."/>
        </authorList>
    </citation>
    <scope>NUCLEOTIDE SEQUENCE</scope>
    <source>
        <strain evidence="4 5">AArc-m2/3/4</strain>
        <strain evidence="3">AArc-xg1-1</strain>
    </source>
</reference>
<evidence type="ECO:0000259" key="2">
    <source>
        <dbReference type="PROSITE" id="PS50850"/>
    </source>
</evidence>
<dbReference type="Proteomes" id="UP001320972">
    <property type="component" value="Unassembled WGS sequence"/>
</dbReference>
<keyword evidence="1" id="KW-0472">Membrane</keyword>
<dbReference type="InterPro" id="IPR020846">
    <property type="entry name" value="MFS_dom"/>
</dbReference>
<feature type="transmembrane region" description="Helical" evidence="1">
    <location>
        <begin position="108"/>
        <end position="126"/>
    </location>
</feature>
<accession>A0AAP2Z0W4</accession>
<dbReference type="SUPFAM" id="SSF103473">
    <property type="entry name" value="MFS general substrate transporter"/>
    <property type="match status" value="1"/>
</dbReference>
<organism evidence="3 6">
    <name type="scientific">Natronoglomus mannanivorans</name>
    <dbReference type="NCBI Taxonomy" id="2979990"/>
    <lineage>
        <taxon>Archaea</taxon>
        <taxon>Methanobacteriati</taxon>
        <taxon>Methanobacteriota</taxon>
        <taxon>Stenosarchaea group</taxon>
        <taxon>Halobacteria</taxon>
        <taxon>Halobacteriales</taxon>
        <taxon>Natrialbaceae</taxon>
        <taxon>Natronoglomus</taxon>
    </lineage>
</organism>
<evidence type="ECO:0000313" key="5">
    <source>
        <dbReference type="Proteomes" id="UP001320972"/>
    </source>
</evidence>
<comment type="caution">
    <text evidence="3">The sequence shown here is derived from an EMBL/GenBank/DDBJ whole genome shotgun (WGS) entry which is preliminary data.</text>
</comment>
<dbReference type="EMBL" id="JAOPKB010000006">
    <property type="protein sequence ID" value="MCU4973542.1"/>
    <property type="molecule type" value="Genomic_DNA"/>
</dbReference>
<feature type="transmembrane region" description="Helical" evidence="1">
    <location>
        <begin position="46"/>
        <end position="66"/>
    </location>
</feature>
<protein>
    <submittedName>
        <fullName evidence="3">MFS transporter</fullName>
    </submittedName>
</protein>
<evidence type="ECO:0000313" key="3">
    <source>
        <dbReference type="EMBL" id="MCU4742405.1"/>
    </source>
</evidence>
<dbReference type="Pfam" id="PF07690">
    <property type="entry name" value="MFS_1"/>
    <property type="match status" value="1"/>
</dbReference>
<feature type="domain" description="Major facilitator superfamily (MFS) profile" evidence="2">
    <location>
        <begin position="1"/>
        <end position="410"/>
    </location>
</feature>
<dbReference type="Proteomes" id="UP001321018">
    <property type="component" value="Unassembled WGS sequence"/>
</dbReference>
<dbReference type="PANTHER" id="PTHR23526:SF4">
    <property type="entry name" value="INTEGRAL MEMBRANE TRANSPORT PROTEIN"/>
    <property type="match status" value="1"/>
</dbReference>
<keyword evidence="1" id="KW-1133">Transmembrane helix</keyword>
<feature type="transmembrane region" description="Helical" evidence="1">
    <location>
        <begin position="388"/>
        <end position="406"/>
    </location>
</feature>
<feature type="transmembrane region" description="Helical" evidence="1">
    <location>
        <begin position="365"/>
        <end position="382"/>
    </location>
</feature>
<feature type="transmembrane region" description="Helical" evidence="1">
    <location>
        <begin position="14"/>
        <end position="40"/>
    </location>
</feature>
<dbReference type="EMBL" id="JAOPKA010000008">
    <property type="protein sequence ID" value="MCU4742405.1"/>
    <property type="molecule type" value="Genomic_DNA"/>
</dbReference>